<evidence type="ECO:0000256" key="1">
    <source>
        <dbReference type="SAM" id="MobiDB-lite"/>
    </source>
</evidence>
<organism evidence="2 3">
    <name type="scientific">Panagrellus redivivus</name>
    <name type="common">Microworm</name>
    <dbReference type="NCBI Taxonomy" id="6233"/>
    <lineage>
        <taxon>Eukaryota</taxon>
        <taxon>Metazoa</taxon>
        <taxon>Ecdysozoa</taxon>
        <taxon>Nematoda</taxon>
        <taxon>Chromadorea</taxon>
        <taxon>Rhabditida</taxon>
        <taxon>Tylenchina</taxon>
        <taxon>Panagrolaimomorpha</taxon>
        <taxon>Panagrolaimoidea</taxon>
        <taxon>Panagrolaimidae</taxon>
        <taxon>Panagrellus</taxon>
    </lineage>
</organism>
<protein>
    <submittedName>
        <fullName evidence="3">Uncharacterized protein</fullName>
    </submittedName>
</protein>
<accession>A0A7E4V1F4</accession>
<feature type="compositionally biased region" description="Polar residues" evidence="1">
    <location>
        <begin position="17"/>
        <end position="27"/>
    </location>
</feature>
<evidence type="ECO:0000313" key="3">
    <source>
        <dbReference type="WBParaSite" id="Pan_g15352.t1"/>
    </source>
</evidence>
<feature type="region of interest" description="Disordered" evidence="1">
    <location>
        <begin position="58"/>
        <end position="105"/>
    </location>
</feature>
<reference evidence="2" key="1">
    <citation type="journal article" date="2013" name="Genetics">
        <title>The draft genome and transcriptome of Panagrellus redivivus are shaped by the harsh demands of a free-living lifestyle.</title>
        <authorList>
            <person name="Srinivasan J."/>
            <person name="Dillman A.R."/>
            <person name="Macchietto M.G."/>
            <person name="Heikkinen L."/>
            <person name="Lakso M."/>
            <person name="Fracchia K.M."/>
            <person name="Antoshechkin I."/>
            <person name="Mortazavi A."/>
            <person name="Wong G."/>
            <person name="Sternberg P.W."/>
        </authorList>
    </citation>
    <scope>NUCLEOTIDE SEQUENCE [LARGE SCALE GENOMIC DNA]</scope>
    <source>
        <strain evidence="2">MT8872</strain>
    </source>
</reference>
<dbReference type="Proteomes" id="UP000492821">
    <property type="component" value="Unassembled WGS sequence"/>
</dbReference>
<sequence>MAGDWAWHNLAHGTFVNPLQPTTTQRGSVDGHPLSLTSQPAPLTCSDLVEAGRHSQLLSPSATGEGGWSCHGDRSLMADGNHPKIQAPKKISSSMPVPRRQTTRMQCNDRKDMKGFIFAFLSQELPV</sequence>
<proteinExistence type="predicted"/>
<reference evidence="3" key="2">
    <citation type="submission" date="2020-10" db="UniProtKB">
        <authorList>
            <consortium name="WormBaseParasite"/>
        </authorList>
    </citation>
    <scope>IDENTIFICATION</scope>
</reference>
<evidence type="ECO:0000313" key="2">
    <source>
        <dbReference type="Proteomes" id="UP000492821"/>
    </source>
</evidence>
<keyword evidence="2" id="KW-1185">Reference proteome</keyword>
<dbReference type="WBParaSite" id="Pan_g15352.t1">
    <property type="protein sequence ID" value="Pan_g15352.t1"/>
    <property type="gene ID" value="Pan_g15352"/>
</dbReference>
<name>A0A7E4V1F4_PANRE</name>
<feature type="region of interest" description="Disordered" evidence="1">
    <location>
        <begin position="16"/>
        <end position="37"/>
    </location>
</feature>
<dbReference type="AlphaFoldDB" id="A0A7E4V1F4"/>